<gene>
    <name evidence="3" type="ORF">CARUB_v10010990mg</name>
</gene>
<dbReference type="PANTHER" id="PTHR31385:SF6">
    <property type="entry name" value="DUF220 DOMAIN-CONTAINING PROTEIN-RELATED"/>
    <property type="match status" value="1"/>
</dbReference>
<dbReference type="eggNOG" id="ENOG502QUTS">
    <property type="taxonomic scope" value="Eukaryota"/>
</dbReference>
<dbReference type="OrthoDB" id="1083188at2759"/>
<reference evidence="4" key="1">
    <citation type="journal article" date="2013" name="Nat. Genet.">
        <title>The Capsella rubella genome and the genomic consequences of rapid mating system evolution.</title>
        <authorList>
            <person name="Slotte T."/>
            <person name="Hazzouri K.M."/>
            <person name="Agren J.A."/>
            <person name="Koenig D."/>
            <person name="Maumus F."/>
            <person name="Guo Y.L."/>
            <person name="Steige K."/>
            <person name="Platts A.E."/>
            <person name="Escobar J.S."/>
            <person name="Newman L.K."/>
            <person name="Wang W."/>
            <person name="Mandakova T."/>
            <person name="Vello E."/>
            <person name="Smith L.M."/>
            <person name="Henz S.R."/>
            <person name="Steffen J."/>
            <person name="Takuno S."/>
            <person name="Brandvain Y."/>
            <person name="Coop G."/>
            <person name="Andolfatto P."/>
            <person name="Hu T.T."/>
            <person name="Blanchette M."/>
            <person name="Clark R.M."/>
            <person name="Quesneville H."/>
            <person name="Nordborg M."/>
            <person name="Gaut B.S."/>
            <person name="Lysak M.A."/>
            <person name="Jenkins J."/>
            <person name="Grimwood J."/>
            <person name="Chapman J."/>
            <person name="Prochnik S."/>
            <person name="Shu S."/>
            <person name="Rokhsar D."/>
            <person name="Schmutz J."/>
            <person name="Weigel D."/>
            <person name="Wright S.I."/>
        </authorList>
    </citation>
    <scope>NUCLEOTIDE SEQUENCE [LARGE SCALE GENOMIC DNA]</scope>
    <source>
        <strain evidence="4">cv. Monte Gargano</strain>
    </source>
</reference>
<dbReference type="Proteomes" id="UP000029121">
    <property type="component" value="Unassembled WGS sequence"/>
</dbReference>
<evidence type="ECO:0000313" key="3">
    <source>
        <dbReference type="EMBL" id="EOA37313.1"/>
    </source>
</evidence>
<dbReference type="Pfam" id="PF02713">
    <property type="entry name" value="DUF220"/>
    <property type="match status" value="1"/>
</dbReference>
<proteinExistence type="predicted"/>
<keyword evidence="4" id="KW-1185">Reference proteome</keyword>
<organism evidence="3 4">
    <name type="scientific">Capsella rubella</name>
    <dbReference type="NCBI Taxonomy" id="81985"/>
    <lineage>
        <taxon>Eukaryota</taxon>
        <taxon>Viridiplantae</taxon>
        <taxon>Streptophyta</taxon>
        <taxon>Embryophyta</taxon>
        <taxon>Tracheophyta</taxon>
        <taxon>Spermatophyta</taxon>
        <taxon>Magnoliopsida</taxon>
        <taxon>eudicotyledons</taxon>
        <taxon>Gunneridae</taxon>
        <taxon>Pentapetalae</taxon>
        <taxon>rosids</taxon>
        <taxon>malvids</taxon>
        <taxon>Brassicales</taxon>
        <taxon>Brassicaceae</taxon>
        <taxon>Camelineae</taxon>
        <taxon>Capsella</taxon>
    </lineage>
</organism>
<sequence>VGLPCTSRTHGNEAGRLVVSRESSIICGPNFESEMSIFAGWINQNIQQPPKGESERYEDDKSNSGSEMDTNGTEDEEIKQLILWSNAEKKHPWYDPPPKVKVTMKKGVCHLNIELTLGVPPDGAYELFINPTDVPFFVIDNSGRQLLKNKSRKVLKKDGPRQIVKVVKAVAWDFLWWSGALPFSLVVEENKKDLEAKYKKEEMMFMKVFKGSWKIEPLYVDSARLCKQMKPKNREEYKKCSGGQGKIASKVTMDQYFQPCFPFNLPPLSWYIRKITIKTTKTLLKMLQERATILRELPY</sequence>
<feature type="region of interest" description="Disordered" evidence="1">
    <location>
        <begin position="48"/>
        <end position="75"/>
    </location>
</feature>
<feature type="non-terminal residue" evidence="3">
    <location>
        <position position="1"/>
    </location>
</feature>
<evidence type="ECO:0000256" key="1">
    <source>
        <dbReference type="SAM" id="MobiDB-lite"/>
    </source>
</evidence>
<dbReference type="STRING" id="81985.R0IK04"/>
<name>R0IK04_9BRAS</name>
<feature type="domain" description="DUF220" evidence="2">
    <location>
        <begin position="178"/>
        <end position="250"/>
    </location>
</feature>
<accession>R0IK04</accession>
<dbReference type="AlphaFoldDB" id="R0IK04"/>
<dbReference type="InterPro" id="IPR003863">
    <property type="entry name" value="DUF220"/>
</dbReference>
<evidence type="ECO:0000259" key="2">
    <source>
        <dbReference type="Pfam" id="PF02713"/>
    </source>
</evidence>
<dbReference type="EMBL" id="KB870805">
    <property type="protein sequence ID" value="EOA37313.1"/>
    <property type="molecule type" value="Genomic_DNA"/>
</dbReference>
<protein>
    <recommendedName>
        <fullName evidence="2">DUF220 domain-containing protein</fullName>
    </recommendedName>
</protein>
<evidence type="ECO:0000313" key="4">
    <source>
        <dbReference type="Proteomes" id="UP000029121"/>
    </source>
</evidence>
<dbReference type="PANTHER" id="PTHR31385">
    <property type="entry name" value="PUTATIVE (DUF220)-RELATED"/>
    <property type="match status" value="1"/>
</dbReference>
<feature type="compositionally biased region" description="Basic and acidic residues" evidence="1">
    <location>
        <begin position="52"/>
        <end position="62"/>
    </location>
</feature>
<dbReference type="KEGG" id="crb:17899822"/>